<evidence type="ECO:0000313" key="2">
    <source>
        <dbReference type="EMBL" id="BAJ99335.1"/>
    </source>
</evidence>
<feature type="compositionally biased region" description="Basic residues" evidence="1">
    <location>
        <begin position="1"/>
        <end position="11"/>
    </location>
</feature>
<proteinExistence type="evidence at transcript level"/>
<name>F2DW64_HORVV</name>
<dbReference type="EMBL" id="AK368132">
    <property type="protein sequence ID" value="BAJ99335.1"/>
    <property type="molecule type" value="mRNA"/>
</dbReference>
<feature type="compositionally biased region" description="Basic and acidic residues" evidence="1">
    <location>
        <begin position="243"/>
        <end position="254"/>
    </location>
</feature>
<reference evidence="2" key="1">
    <citation type="journal article" date="2011" name="Plant Physiol.">
        <title>Comprehensive sequence analysis of 24,783 barley full-length cDNAs derived from 12 clone libraries.</title>
        <authorList>
            <person name="Matsumoto T."/>
            <person name="Tanaka T."/>
            <person name="Sakai H."/>
            <person name="Amano N."/>
            <person name="Kanamori H."/>
            <person name="Kurita K."/>
            <person name="Kikuta A."/>
            <person name="Kamiya K."/>
            <person name="Yamamoto M."/>
            <person name="Ikawa H."/>
            <person name="Fujii N."/>
            <person name="Hori K."/>
            <person name="Itoh T."/>
            <person name="Sato K."/>
        </authorList>
    </citation>
    <scope>NUCLEOTIDE SEQUENCE</scope>
    <source>
        <tissue evidence="2">Shoot and root</tissue>
    </source>
</reference>
<feature type="non-terminal residue" evidence="2">
    <location>
        <position position="1"/>
    </location>
</feature>
<sequence length="426" mass="45342">HTHTHAGTHARRQQEEEEEEEGSKIGQHGELLPVRRQAREPGQSDAVDQGERRRRQERGGVVGAVPPVAERGRARPGRAEAAGVHAGGAAGGNARVQAGDGARGGRLRAGLQGLGRRAHPQPGQELRRRRRRRQEAQRRERPGPPGVAVGGELPGAAAAPEPGEAAGLLRRGPRPPPRLRVHAQGQPREPPLPKGRLVGAAVVGDEAEDRRRGGAGAGVPALAGDADHLPGLQGVQRPAGPRLRPEAVRLRAGQERAGGGAVARHHPGHGQLRLRGARVRRHGPPLRQERRLRLRRGAAGAAHGAPRARPQPAHPPGQPRRVGAPLHRRRRRQEAHRAHGPAPRRPVPAQGRAPGCQARAPLPLRRPQGPALHGRRRRQARGDRRQREPRPAPAEAEARPGDGSGGGAKVAVPRFLQLQAGLTASS</sequence>
<feature type="compositionally biased region" description="Low complexity" evidence="1">
    <location>
        <begin position="154"/>
        <end position="170"/>
    </location>
</feature>
<evidence type="ECO:0000256" key="1">
    <source>
        <dbReference type="SAM" id="MobiDB-lite"/>
    </source>
</evidence>
<feature type="compositionally biased region" description="Basic residues" evidence="1">
    <location>
        <begin position="275"/>
        <end position="296"/>
    </location>
</feature>
<dbReference type="AlphaFoldDB" id="F2DW64"/>
<feature type="region of interest" description="Disordered" evidence="1">
    <location>
        <begin position="1"/>
        <end position="412"/>
    </location>
</feature>
<accession>F2DW64</accession>
<feature type="compositionally biased region" description="Low complexity" evidence="1">
    <location>
        <begin position="108"/>
        <end position="124"/>
    </location>
</feature>
<feature type="compositionally biased region" description="Low complexity" evidence="1">
    <location>
        <begin position="297"/>
        <end position="311"/>
    </location>
</feature>
<feature type="compositionally biased region" description="Basic and acidic residues" evidence="1">
    <location>
        <begin position="380"/>
        <end position="400"/>
    </location>
</feature>
<organism evidence="2">
    <name type="scientific">Hordeum vulgare subsp. vulgare</name>
    <name type="common">Domesticated barley</name>
    <dbReference type="NCBI Taxonomy" id="112509"/>
    <lineage>
        <taxon>Eukaryota</taxon>
        <taxon>Viridiplantae</taxon>
        <taxon>Streptophyta</taxon>
        <taxon>Embryophyta</taxon>
        <taxon>Tracheophyta</taxon>
        <taxon>Spermatophyta</taxon>
        <taxon>Magnoliopsida</taxon>
        <taxon>Liliopsida</taxon>
        <taxon>Poales</taxon>
        <taxon>Poaceae</taxon>
        <taxon>BOP clade</taxon>
        <taxon>Pooideae</taxon>
        <taxon>Triticodae</taxon>
        <taxon>Triticeae</taxon>
        <taxon>Hordeinae</taxon>
        <taxon>Hordeum</taxon>
    </lineage>
</organism>
<protein>
    <submittedName>
        <fullName evidence="2">Predicted protein</fullName>
    </submittedName>
</protein>
<feature type="compositionally biased region" description="Basic residues" evidence="1">
    <location>
        <begin position="171"/>
        <end position="181"/>
    </location>
</feature>